<gene>
    <name evidence="1" type="ORF">Fcan01_22860</name>
</gene>
<dbReference type="STRING" id="158441.A0A226DCX7"/>
<sequence>MDESGVLEGATKSIRASLDLFSPWQQDISTVTEDYLKVYPTNAYKSDDQVPIELLYPKSYNYYTSCAESYLYIKFKIVKQNGSDLAATDVVAPGQQFGQQLFSSVHVFVNGCEIRIRIVRSSAKECLVGAKVNETNPFPYKIQYEDMVLYVKRYTLDPSVVEYHQDLLRKNLGRYQYPVFNHSCKSWSIPKEASNFSEILYTGKIPSRIIVVMIASEAYNGSIEKDRLTFEDFGVTSATISLAGDSKFERTINLDTANSNVLEGYHLLLEAIPKVEGGSWIDRKEYMNGAFMLAYQLSPAGTNGVGKLLNGQLKLQLLFKTALTAPVELLVIILCNYLPRCLASVTNLNLFT</sequence>
<evidence type="ECO:0000313" key="1">
    <source>
        <dbReference type="EMBL" id="OXA42557.1"/>
    </source>
</evidence>
<accession>A0A226DCX7</accession>
<comment type="caution">
    <text evidence="1">The sequence shown here is derived from an EMBL/GenBank/DDBJ whole genome shotgun (WGS) entry which is preliminary data.</text>
</comment>
<dbReference type="EMBL" id="LNIX01000026">
    <property type="protein sequence ID" value="OXA42557.1"/>
    <property type="molecule type" value="Genomic_DNA"/>
</dbReference>
<evidence type="ECO:0000313" key="2">
    <source>
        <dbReference type="Proteomes" id="UP000198287"/>
    </source>
</evidence>
<dbReference type="AlphaFoldDB" id="A0A226DCX7"/>
<dbReference type="Proteomes" id="UP000198287">
    <property type="component" value="Unassembled WGS sequence"/>
</dbReference>
<keyword evidence="2" id="KW-1185">Reference proteome</keyword>
<name>A0A226DCX7_FOLCA</name>
<protein>
    <submittedName>
        <fullName evidence="1">Uncharacterized protein</fullName>
    </submittedName>
</protein>
<reference evidence="1 2" key="1">
    <citation type="submission" date="2015-12" db="EMBL/GenBank/DDBJ databases">
        <title>The genome of Folsomia candida.</title>
        <authorList>
            <person name="Faddeeva A."/>
            <person name="Derks M.F."/>
            <person name="Anvar Y."/>
            <person name="Smit S."/>
            <person name="Van Straalen N."/>
            <person name="Roelofs D."/>
        </authorList>
    </citation>
    <scope>NUCLEOTIDE SEQUENCE [LARGE SCALE GENOMIC DNA]</scope>
    <source>
        <strain evidence="1 2">VU population</strain>
        <tissue evidence="1">Whole body</tissue>
    </source>
</reference>
<proteinExistence type="predicted"/>
<organism evidence="1 2">
    <name type="scientific">Folsomia candida</name>
    <name type="common">Springtail</name>
    <dbReference type="NCBI Taxonomy" id="158441"/>
    <lineage>
        <taxon>Eukaryota</taxon>
        <taxon>Metazoa</taxon>
        <taxon>Ecdysozoa</taxon>
        <taxon>Arthropoda</taxon>
        <taxon>Hexapoda</taxon>
        <taxon>Collembola</taxon>
        <taxon>Entomobryomorpha</taxon>
        <taxon>Isotomoidea</taxon>
        <taxon>Isotomidae</taxon>
        <taxon>Proisotominae</taxon>
        <taxon>Folsomia</taxon>
    </lineage>
</organism>